<dbReference type="CDD" id="cd07149">
    <property type="entry name" value="ALDH_y4uC"/>
    <property type="match status" value="1"/>
</dbReference>
<protein>
    <submittedName>
        <fullName evidence="4">Aldehyde dehydrogenase family protein</fullName>
    </submittedName>
</protein>
<gene>
    <name evidence="4" type="ORF">EJC50_16260</name>
</gene>
<dbReference type="Gene3D" id="3.40.605.10">
    <property type="entry name" value="Aldehyde Dehydrogenase, Chain A, domain 1"/>
    <property type="match status" value="1"/>
</dbReference>
<dbReference type="InterPro" id="IPR016162">
    <property type="entry name" value="Ald_DH_N"/>
</dbReference>
<accession>A0A3Q8X652</accession>
<proteinExistence type="inferred from homology"/>
<keyword evidence="5" id="KW-1185">Reference proteome</keyword>
<evidence type="ECO:0000259" key="3">
    <source>
        <dbReference type="Pfam" id="PF00171"/>
    </source>
</evidence>
<dbReference type="PANTHER" id="PTHR42991">
    <property type="entry name" value="ALDEHYDE DEHYDROGENASE"/>
    <property type="match status" value="1"/>
</dbReference>
<dbReference type="InterPro" id="IPR015590">
    <property type="entry name" value="Aldehyde_DH_dom"/>
</dbReference>
<dbReference type="InterPro" id="IPR051020">
    <property type="entry name" value="ALDH-related_metabolic_enz"/>
</dbReference>
<comment type="similarity">
    <text evidence="1">Belongs to the aldehyde dehydrogenase family.</text>
</comment>
<dbReference type="Pfam" id="PF00171">
    <property type="entry name" value="Aldedh"/>
    <property type="match status" value="1"/>
</dbReference>
<dbReference type="Proteomes" id="UP000272528">
    <property type="component" value="Chromosome"/>
</dbReference>
<dbReference type="Gene3D" id="3.40.309.10">
    <property type="entry name" value="Aldehyde Dehydrogenase, Chain A, domain 2"/>
    <property type="match status" value="1"/>
</dbReference>
<keyword evidence="2" id="KW-0560">Oxidoreductase</keyword>
<dbReference type="InterPro" id="IPR016163">
    <property type="entry name" value="Ald_DH_C"/>
</dbReference>
<dbReference type="InterPro" id="IPR016161">
    <property type="entry name" value="Ald_DH/histidinol_DH"/>
</dbReference>
<reference evidence="5" key="1">
    <citation type="submission" date="2018-12" db="EMBL/GenBank/DDBJ databases">
        <title>Genome sequence of Peanibacillus sp.</title>
        <authorList>
            <person name="Subramani G."/>
            <person name="Srinivasan S."/>
            <person name="Kim M.K."/>
        </authorList>
    </citation>
    <scope>NUCLEOTIDE SEQUENCE [LARGE SCALE GENOMIC DNA]</scope>
    <source>
        <strain evidence="5">18JY67-1</strain>
    </source>
</reference>
<dbReference type="GO" id="GO:0008911">
    <property type="term" value="F:lactaldehyde dehydrogenase (NAD+) activity"/>
    <property type="evidence" value="ECO:0007669"/>
    <property type="project" value="TreeGrafter"/>
</dbReference>
<dbReference type="KEGG" id="palb:EJC50_16260"/>
<evidence type="ECO:0000256" key="2">
    <source>
        <dbReference type="ARBA" id="ARBA00023002"/>
    </source>
</evidence>
<dbReference type="PANTHER" id="PTHR42991:SF1">
    <property type="entry name" value="ALDEHYDE DEHYDROGENASE"/>
    <property type="match status" value="1"/>
</dbReference>
<evidence type="ECO:0000313" key="4">
    <source>
        <dbReference type="EMBL" id="AZN41045.1"/>
    </source>
</evidence>
<dbReference type="AlphaFoldDB" id="A0A3Q8X652"/>
<dbReference type="EMBL" id="CP034437">
    <property type="protein sequence ID" value="AZN41045.1"/>
    <property type="molecule type" value="Genomic_DNA"/>
</dbReference>
<evidence type="ECO:0000256" key="1">
    <source>
        <dbReference type="ARBA" id="ARBA00009986"/>
    </source>
</evidence>
<dbReference type="OrthoDB" id="20170at2"/>
<dbReference type="SUPFAM" id="SSF53720">
    <property type="entry name" value="ALDH-like"/>
    <property type="match status" value="1"/>
</dbReference>
<dbReference type="FunFam" id="3.40.605.10:FF:000007">
    <property type="entry name" value="NAD/NADP-dependent betaine aldehyde dehydrogenase"/>
    <property type="match status" value="1"/>
</dbReference>
<feature type="domain" description="Aldehyde dehydrogenase" evidence="3">
    <location>
        <begin position="29"/>
        <end position="486"/>
    </location>
</feature>
<dbReference type="RefSeq" id="WP_126016721.1">
    <property type="nucleotide sequence ID" value="NZ_CP034437.1"/>
</dbReference>
<name>A0A3Q8X652_9BACL</name>
<organism evidence="4 5">
    <name type="scientific">Paenibacillus albus</name>
    <dbReference type="NCBI Taxonomy" id="2495582"/>
    <lineage>
        <taxon>Bacteria</taxon>
        <taxon>Bacillati</taxon>
        <taxon>Bacillota</taxon>
        <taxon>Bacilli</taxon>
        <taxon>Bacillales</taxon>
        <taxon>Paenibacillaceae</taxon>
        <taxon>Paenibacillus</taxon>
    </lineage>
</organism>
<evidence type="ECO:0000313" key="5">
    <source>
        <dbReference type="Proteomes" id="UP000272528"/>
    </source>
</evidence>
<sequence length="491" mass="52466">MRSHPQPQSNRTKGGSAKVKKQLYIGGKWVDSGAYAPLYSPYSGVLLAEIPLATKEETERAIAAAYEAKTVMASMPAHKRASILEKLSQLLAERADEAASLISLEAAKPIKAARTEVDRTIQTYKFAAEEAKRVTGEMIPLDAAPGGEGRIAYTMREPLGVIGAITPFNFPMNLVAHKVGPAIASGNTVVLKPASQTPLSAYFLAELLEEAGLPAGAFNVVTGSGAAIGDVIVQDERVKAISFTGSPQVGIGIRSRAGLKRVALELGSNSALIVDKEVPLAKLIPRCVQGAFAYQGQVCISLQRIYVHSEIFEDFVEQFTAAASQLRLGDPLDPNTDLSAMITKQDTARALAWIEEAVQQGAQLAYGGTAASGMVLPTVLLEVDRTAKVSCEEVFAPIVIINRIQDVGEGIASINDSRYGLHAGIYTNNIHTAFEAVEKLHVGGVLINDIPTFRVDHMPYGGVKESGIGREGVKYAIEEMTELKTVIINRT</sequence>